<proteinExistence type="inferred from homology"/>
<keyword evidence="7" id="KW-0687">Ribonucleoprotein</keyword>
<keyword evidence="3" id="KW-0677">Repeat</keyword>
<evidence type="ECO:0000313" key="7">
    <source>
        <dbReference type="EMBL" id="CCH45666.1"/>
    </source>
</evidence>
<dbReference type="GO" id="GO:0030620">
    <property type="term" value="F:U2 snRNA binding"/>
    <property type="evidence" value="ECO:0007669"/>
    <property type="project" value="InterPro"/>
</dbReference>
<dbReference type="Proteomes" id="UP000009328">
    <property type="component" value="Unassembled WGS sequence"/>
</dbReference>
<dbReference type="GO" id="GO:0000398">
    <property type="term" value="P:mRNA splicing, via spliceosome"/>
    <property type="evidence" value="ECO:0007669"/>
    <property type="project" value="InterPro"/>
</dbReference>
<reference evidence="7 8" key="1">
    <citation type="journal article" date="2012" name="Eukaryot. Cell">
        <title>Draft genome sequence of Wickerhamomyces ciferrii NRRL Y-1031 F-60-10.</title>
        <authorList>
            <person name="Schneider J."/>
            <person name="Andrea H."/>
            <person name="Blom J."/>
            <person name="Jaenicke S."/>
            <person name="Ruckert C."/>
            <person name="Schorsch C."/>
            <person name="Szczepanowski R."/>
            <person name="Farwick M."/>
            <person name="Goesmann A."/>
            <person name="Puhler A."/>
            <person name="Schaffer S."/>
            <person name="Tauch A."/>
            <person name="Kohler T."/>
            <person name="Brinkrolf K."/>
        </authorList>
    </citation>
    <scope>NUCLEOTIDE SEQUENCE [LARGE SCALE GENOMIC DNA]</scope>
    <source>
        <strain evidence="8">ATCC 14091 / BCRC 22168 / CBS 111 / JCM 3599 / NBRC 0793 / NRRL Y-1031 F-60-10</strain>
    </source>
</reference>
<evidence type="ECO:0000256" key="1">
    <source>
        <dbReference type="ARBA" id="ARBA00004123"/>
    </source>
</evidence>
<keyword evidence="2" id="KW-0433">Leucine-rich repeat</keyword>
<dbReference type="Pfam" id="PF14580">
    <property type="entry name" value="LRR_9"/>
    <property type="match status" value="1"/>
</dbReference>
<comment type="subcellular location">
    <subcellularLocation>
        <location evidence="1">Nucleus</location>
    </subcellularLocation>
</comment>
<dbReference type="GO" id="GO:0005686">
    <property type="term" value="C:U2 snRNP"/>
    <property type="evidence" value="ECO:0007669"/>
    <property type="project" value="TreeGrafter"/>
</dbReference>
<keyword evidence="4" id="KW-0539">Nucleus</keyword>
<evidence type="ECO:0000256" key="5">
    <source>
        <dbReference type="ARBA" id="ARBA00024196"/>
    </source>
</evidence>
<keyword evidence="8" id="KW-1185">Reference proteome</keyword>
<dbReference type="InterPro" id="IPR032675">
    <property type="entry name" value="LRR_dom_sf"/>
</dbReference>
<dbReference type="FunCoup" id="K0KR84">
    <property type="interactions" value="1293"/>
</dbReference>
<dbReference type="AlphaFoldDB" id="K0KR84"/>
<dbReference type="InParanoid" id="K0KR84"/>
<organism evidence="7 8">
    <name type="scientific">Wickerhamomyces ciferrii (strain ATCC 14091 / BCRC 22168 / CBS 111 / JCM 3599 / NBRC 0793 / NRRL Y-1031 F-60-10)</name>
    <name type="common">Yeast</name>
    <name type="synonym">Pichia ciferrii</name>
    <dbReference type="NCBI Taxonomy" id="1206466"/>
    <lineage>
        <taxon>Eukaryota</taxon>
        <taxon>Fungi</taxon>
        <taxon>Dikarya</taxon>
        <taxon>Ascomycota</taxon>
        <taxon>Saccharomycotina</taxon>
        <taxon>Saccharomycetes</taxon>
        <taxon>Phaffomycetales</taxon>
        <taxon>Wickerhamomycetaceae</taxon>
        <taxon>Wickerhamomyces</taxon>
    </lineage>
</organism>
<dbReference type="PANTHER" id="PTHR10552:SF6">
    <property type="entry name" value="U2 SMALL NUCLEAR RIBONUCLEOPROTEIN A"/>
    <property type="match status" value="1"/>
</dbReference>
<gene>
    <name evidence="7" type="ORF">BN7_5251</name>
</gene>
<sequence>MRFTPNIILDAPSFLNPDHERTLSLRGKKAPMIENFTVIKDVYEAIDLTDNDLRILGNLPKLTRIKTLLVAKNRIQNIQDDFYTTVPKLTSLSLVSNKILNFKSLLPLKELKNLENLYLLNNPISQKDNYRLKIIWLLPSLKILDFNKIKESERTQAKNLFGDSITNINQIDSNFFNDDINNNNNNEDIDIDHDEEQVHTILKKLTEEDRIALKEELKTATSLRQIDTIETALRNGYIKRV</sequence>
<dbReference type="PANTHER" id="PTHR10552">
    <property type="entry name" value="U2 SMALL NUCLEAR RIBONUCLEOPROTEIN A"/>
    <property type="match status" value="1"/>
</dbReference>
<evidence type="ECO:0000256" key="2">
    <source>
        <dbReference type="ARBA" id="ARBA00022614"/>
    </source>
</evidence>
<dbReference type="PROSITE" id="PS51450">
    <property type="entry name" value="LRR"/>
    <property type="match status" value="1"/>
</dbReference>
<dbReference type="eggNOG" id="KOG1644">
    <property type="taxonomic scope" value="Eukaryota"/>
</dbReference>
<comment type="similarity">
    <text evidence="5">Belongs to the U2 small nuclear ribonucleoprotein A family.</text>
</comment>
<evidence type="ECO:0000313" key="8">
    <source>
        <dbReference type="Proteomes" id="UP000009328"/>
    </source>
</evidence>
<evidence type="ECO:0000256" key="6">
    <source>
        <dbReference type="ARBA" id="ARBA00024238"/>
    </source>
</evidence>
<dbReference type="InterPro" id="IPR044640">
    <property type="entry name" value="RU2A"/>
</dbReference>
<accession>K0KR84</accession>
<protein>
    <recommendedName>
        <fullName evidence="6">U2 small nuclear ribonucleoprotein A'</fullName>
    </recommendedName>
</protein>
<comment type="caution">
    <text evidence="7">The sequence shown here is derived from an EMBL/GenBank/DDBJ whole genome shotgun (WGS) entry which is preliminary data.</text>
</comment>
<name>K0KR84_WICCF</name>
<dbReference type="STRING" id="1206466.K0KR84"/>
<dbReference type="EMBL" id="CAIF01000206">
    <property type="protein sequence ID" value="CCH45666.1"/>
    <property type="molecule type" value="Genomic_DNA"/>
</dbReference>
<dbReference type="HOGENOM" id="CLU_061027_3_0_1"/>
<dbReference type="SUPFAM" id="SSF52058">
    <property type="entry name" value="L domain-like"/>
    <property type="match status" value="1"/>
</dbReference>
<dbReference type="InterPro" id="IPR001611">
    <property type="entry name" value="Leu-rich_rpt"/>
</dbReference>
<evidence type="ECO:0000256" key="3">
    <source>
        <dbReference type="ARBA" id="ARBA00022737"/>
    </source>
</evidence>
<dbReference type="Gene3D" id="3.80.10.10">
    <property type="entry name" value="Ribonuclease Inhibitor"/>
    <property type="match status" value="1"/>
</dbReference>
<evidence type="ECO:0000256" key="4">
    <source>
        <dbReference type="ARBA" id="ARBA00023242"/>
    </source>
</evidence>